<sequence>MPGPNTQSDTYFRIVSLSIALYDYILTLPAEWRLYRSQSSITRLSIACILFILIRYTSILTLFISNYGWFATSFTHESCSRFYMVAPVLKVGQTMISQVILGVRTVNIARRRSWVKWVMITVFTITTALEWFTNLFHRYPLTSNGNCSAGNSGPHLSAWSFHLLAMIYDLVAMTISTAFLLNMDIRDKRLSQLPQIMFYDGLGYFAVLTAANIVNMIFYLRSRPALQSSASNLGFTVVWIMSQRILIHLRELAAESNTPDSIVISRNLDSSRAVQVHVEQTFSVEYDPRELKRDHLRKPSLSWDSRS</sequence>
<dbReference type="STRING" id="765440.A0A0C3F720"/>
<reference evidence="3 4" key="1">
    <citation type="submission" date="2014-04" db="EMBL/GenBank/DDBJ databases">
        <authorList>
            <consortium name="DOE Joint Genome Institute"/>
            <person name="Kuo A."/>
            <person name="Tarkka M."/>
            <person name="Buscot F."/>
            <person name="Kohler A."/>
            <person name="Nagy L.G."/>
            <person name="Floudas D."/>
            <person name="Copeland A."/>
            <person name="Barry K.W."/>
            <person name="Cichocki N."/>
            <person name="Veneault-Fourrey C."/>
            <person name="LaButti K."/>
            <person name="Lindquist E.A."/>
            <person name="Lipzen A."/>
            <person name="Lundell T."/>
            <person name="Morin E."/>
            <person name="Murat C."/>
            <person name="Sun H."/>
            <person name="Tunlid A."/>
            <person name="Henrissat B."/>
            <person name="Grigoriev I.V."/>
            <person name="Hibbett D.S."/>
            <person name="Martin F."/>
            <person name="Nordberg H.P."/>
            <person name="Cantor M.N."/>
            <person name="Hua S.X."/>
        </authorList>
    </citation>
    <scope>NUCLEOTIDE SEQUENCE [LARGE SCALE GENOMIC DNA]</scope>
    <source>
        <strain evidence="3 4">F 1598</strain>
    </source>
</reference>
<feature type="domain" description="DUF6533" evidence="2">
    <location>
        <begin position="11"/>
        <end position="60"/>
    </location>
</feature>
<feature type="transmembrane region" description="Helical" evidence="1">
    <location>
        <begin position="82"/>
        <end position="103"/>
    </location>
</feature>
<reference evidence="4" key="2">
    <citation type="submission" date="2015-01" db="EMBL/GenBank/DDBJ databases">
        <title>Evolutionary Origins and Diversification of the Mycorrhizal Mutualists.</title>
        <authorList>
            <consortium name="DOE Joint Genome Institute"/>
            <consortium name="Mycorrhizal Genomics Consortium"/>
            <person name="Kohler A."/>
            <person name="Kuo A."/>
            <person name="Nagy L.G."/>
            <person name="Floudas D."/>
            <person name="Copeland A."/>
            <person name="Barry K.W."/>
            <person name="Cichocki N."/>
            <person name="Veneault-Fourrey C."/>
            <person name="LaButti K."/>
            <person name="Lindquist E.A."/>
            <person name="Lipzen A."/>
            <person name="Lundell T."/>
            <person name="Morin E."/>
            <person name="Murat C."/>
            <person name="Riley R."/>
            <person name="Ohm R."/>
            <person name="Sun H."/>
            <person name="Tunlid A."/>
            <person name="Henrissat B."/>
            <person name="Grigoriev I.V."/>
            <person name="Hibbett D.S."/>
            <person name="Martin F."/>
        </authorList>
    </citation>
    <scope>NUCLEOTIDE SEQUENCE [LARGE SCALE GENOMIC DNA]</scope>
    <source>
        <strain evidence="4">F 1598</strain>
    </source>
</reference>
<dbReference type="Proteomes" id="UP000054166">
    <property type="component" value="Unassembled WGS sequence"/>
</dbReference>
<dbReference type="AlphaFoldDB" id="A0A0C3F720"/>
<evidence type="ECO:0000313" key="3">
    <source>
        <dbReference type="EMBL" id="KIM75709.1"/>
    </source>
</evidence>
<keyword evidence="1" id="KW-0812">Transmembrane</keyword>
<accession>A0A0C3F720</accession>
<gene>
    <name evidence="3" type="ORF">PILCRDRAFT_827003</name>
</gene>
<dbReference type="InterPro" id="IPR045340">
    <property type="entry name" value="DUF6533"/>
</dbReference>
<evidence type="ECO:0000259" key="2">
    <source>
        <dbReference type="Pfam" id="PF20151"/>
    </source>
</evidence>
<feature type="transmembrane region" description="Helical" evidence="1">
    <location>
        <begin position="115"/>
        <end position="136"/>
    </location>
</feature>
<dbReference type="InParanoid" id="A0A0C3F720"/>
<dbReference type="OrthoDB" id="3346251at2759"/>
<keyword evidence="4" id="KW-1185">Reference proteome</keyword>
<feature type="transmembrane region" description="Helical" evidence="1">
    <location>
        <begin position="44"/>
        <end position="70"/>
    </location>
</feature>
<feature type="transmembrane region" description="Helical" evidence="1">
    <location>
        <begin position="202"/>
        <end position="219"/>
    </location>
</feature>
<dbReference type="HOGENOM" id="CLU_049338_0_0_1"/>
<keyword evidence="1" id="KW-0472">Membrane</keyword>
<protein>
    <recommendedName>
        <fullName evidence="2">DUF6533 domain-containing protein</fullName>
    </recommendedName>
</protein>
<dbReference type="EMBL" id="KN833043">
    <property type="protein sequence ID" value="KIM75709.1"/>
    <property type="molecule type" value="Genomic_DNA"/>
</dbReference>
<feature type="transmembrane region" description="Helical" evidence="1">
    <location>
        <begin position="12"/>
        <end position="32"/>
    </location>
</feature>
<proteinExistence type="predicted"/>
<evidence type="ECO:0000313" key="4">
    <source>
        <dbReference type="Proteomes" id="UP000054166"/>
    </source>
</evidence>
<dbReference type="Pfam" id="PF20151">
    <property type="entry name" value="DUF6533"/>
    <property type="match status" value="1"/>
</dbReference>
<name>A0A0C3F720_PILCF</name>
<keyword evidence="1" id="KW-1133">Transmembrane helix</keyword>
<organism evidence="3 4">
    <name type="scientific">Piloderma croceum (strain F 1598)</name>
    <dbReference type="NCBI Taxonomy" id="765440"/>
    <lineage>
        <taxon>Eukaryota</taxon>
        <taxon>Fungi</taxon>
        <taxon>Dikarya</taxon>
        <taxon>Basidiomycota</taxon>
        <taxon>Agaricomycotina</taxon>
        <taxon>Agaricomycetes</taxon>
        <taxon>Agaricomycetidae</taxon>
        <taxon>Atheliales</taxon>
        <taxon>Atheliaceae</taxon>
        <taxon>Piloderma</taxon>
    </lineage>
</organism>
<evidence type="ECO:0000256" key="1">
    <source>
        <dbReference type="SAM" id="Phobius"/>
    </source>
</evidence>
<feature type="transmembrane region" description="Helical" evidence="1">
    <location>
        <begin position="156"/>
        <end position="181"/>
    </location>
</feature>